<gene>
    <name evidence="2" type="ORF">LK09_07405</name>
</gene>
<accession>A0A0B2AAH7</accession>
<keyword evidence="1" id="KW-0812">Transmembrane</keyword>
<keyword evidence="1" id="KW-0472">Membrane</keyword>
<name>A0A0B2AAH7_9MICO</name>
<organism evidence="2 3">
    <name type="scientific">Microbacterium mangrovi</name>
    <dbReference type="NCBI Taxonomy" id="1348253"/>
    <lineage>
        <taxon>Bacteria</taxon>
        <taxon>Bacillati</taxon>
        <taxon>Actinomycetota</taxon>
        <taxon>Actinomycetes</taxon>
        <taxon>Micrococcales</taxon>
        <taxon>Microbacteriaceae</taxon>
        <taxon>Microbacterium</taxon>
    </lineage>
</organism>
<sequence>MPKKEAVMPEDRKSRPGVRHQARTRVIVMAAGGGAVGAAAALLGAQANAPVIGWDAWTVGMTFQVSDTDLRNRTIRGVVLKHMLLSYLFGSVILATTVNLVVGLSTSSGGGGGGG</sequence>
<dbReference type="EMBL" id="JTDK01000006">
    <property type="protein sequence ID" value="KHK98738.1"/>
    <property type="molecule type" value="Genomic_DNA"/>
</dbReference>
<evidence type="ECO:0000313" key="3">
    <source>
        <dbReference type="Proteomes" id="UP000031030"/>
    </source>
</evidence>
<dbReference type="OrthoDB" id="64737at2"/>
<comment type="caution">
    <text evidence="2">The sequence shown here is derived from an EMBL/GenBank/DDBJ whole genome shotgun (WGS) entry which is preliminary data.</text>
</comment>
<dbReference type="Proteomes" id="UP000031030">
    <property type="component" value="Unassembled WGS sequence"/>
</dbReference>
<keyword evidence="3" id="KW-1185">Reference proteome</keyword>
<feature type="transmembrane region" description="Helical" evidence="1">
    <location>
        <begin position="84"/>
        <end position="105"/>
    </location>
</feature>
<evidence type="ECO:0000313" key="2">
    <source>
        <dbReference type="EMBL" id="KHK98738.1"/>
    </source>
</evidence>
<evidence type="ECO:0000256" key="1">
    <source>
        <dbReference type="SAM" id="Phobius"/>
    </source>
</evidence>
<dbReference type="Pfam" id="PF07077">
    <property type="entry name" value="DUF1345"/>
    <property type="match status" value="1"/>
</dbReference>
<dbReference type="STRING" id="1348253.LK09_07405"/>
<keyword evidence="1" id="KW-1133">Transmembrane helix</keyword>
<protein>
    <recommendedName>
        <fullName evidence="4">DUF1345 domain-containing protein</fullName>
    </recommendedName>
</protein>
<dbReference type="AlphaFoldDB" id="A0A0B2AAH7"/>
<evidence type="ECO:0008006" key="4">
    <source>
        <dbReference type="Google" id="ProtNLM"/>
    </source>
</evidence>
<proteinExistence type="predicted"/>
<dbReference type="InterPro" id="IPR009781">
    <property type="entry name" value="DUF1345"/>
</dbReference>
<reference evidence="2 3" key="1">
    <citation type="submission" date="2014-11" db="EMBL/GenBank/DDBJ databases">
        <title>Genome sequence of Microbacterium mangrovi MUSC 115(T).</title>
        <authorList>
            <person name="Lee L.-H."/>
        </authorList>
    </citation>
    <scope>NUCLEOTIDE SEQUENCE [LARGE SCALE GENOMIC DNA]</scope>
    <source>
        <strain evidence="2 3">MUSC 115</strain>
    </source>
</reference>